<dbReference type="RefSeq" id="WP_069176894.1">
    <property type="nucleotide sequence ID" value="NZ_CP017037.1"/>
</dbReference>
<dbReference type="PROSITE" id="PS50106">
    <property type="entry name" value="PDZ"/>
    <property type="match status" value="1"/>
</dbReference>
<dbReference type="SUPFAM" id="SSF52096">
    <property type="entry name" value="ClpP/crotonase"/>
    <property type="match status" value="1"/>
</dbReference>
<dbReference type="InterPro" id="IPR036034">
    <property type="entry name" value="PDZ_sf"/>
</dbReference>
<dbReference type="GO" id="GO:0030288">
    <property type="term" value="C:outer membrane-bounded periplasmic space"/>
    <property type="evidence" value="ECO:0007669"/>
    <property type="project" value="TreeGrafter"/>
</dbReference>
<dbReference type="KEGG" id="dpn:BCB69_02250"/>
<dbReference type="Gene3D" id="3.90.226.10">
    <property type="entry name" value="2-enoyl-CoA Hydratase, Chain A, domain 1"/>
    <property type="match status" value="1"/>
</dbReference>
<dbReference type="GO" id="GO:0006508">
    <property type="term" value="P:proteolysis"/>
    <property type="evidence" value="ECO:0007669"/>
    <property type="project" value="UniProtKB-KW"/>
</dbReference>
<dbReference type="GO" id="GO:0008236">
    <property type="term" value="F:serine-type peptidase activity"/>
    <property type="evidence" value="ECO:0007669"/>
    <property type="project" value="UniProtKB-KW"/>
</dbReference>
<dbReference type="GO" id="GO:0004175">
    <property type="term" value="F:endopeptidase activity"/>
    <property type="evidence" value="ECO:0007669"/>
    <property type="project" value="TreeGrafter"/>
</dbReference>
<dbReference type="Proteomes" id="UP000094757">
    <property type="component" value="Chromosome"/>
</dbReference>
<keyword evidence="6" id="KW-1133">Transmembrane helix</keyword>
<keyword evidence="3 5" id="KW-0378">Hydrolase</keyword>
<dbReference type="PANTHER" id="PTHR32060">
    <property type="entry name" value="TAIL-SPECIFIC PROTEASE"/>
    <property type="match status" value="1"/>
</dbReference>
<evidence type="ECO:0000256" key="2">
    <source>
        <dbReference type="ARBA" id="ARBA00022670"/>
    </source>
</evidence>
<dbReference type="CDD" id="cd07560">
    <property type="entry name" value="Peptidase_S41_CPP"/>
    <property type="match status" value="1"/>
</dbReference>
<dbReference type="InterPro" id="IPR055210">
    <property type="entry name" value="CtpA/B_N"/>
</dbReference>
<dbReference type="SUPFAM" id="SSF50156">
    <property type="entry name" value="PDZ domain-like"/>
    <property type="match status" value="1"/>
</dbReference>
<evidence type="ECO:0000256" key="6">
    <source>
        <dbReference type="SAM" id="Phobius"/>
    </source>
</evidence>
<dbReference type="EMBL" id="CP017037">
    <property type="protein sequence ID" value="AOH38897.1"/>
    <property type="molecule type" value="Genomic_DNA"/>
</dbReference>
<gene>
    <name evidence="8" type="ORF">BCB69_02250</name>
</gene>
<dbReference type="SMART" id="SM00245">
    <property type="entry name" value="TSPc"/>
    <property type="match status" value="1"/>
</dbReference>
<dbReference type="STRING" id="39950.BCB69_02250"/>
<evidence type="ECO:0000256" key="1">
    <source>
        <dbReference type="ARBA" id="ARBA00009179"/>
    </source>
</evidence>
<reference evidence="9" key="1">
    <citation type="submission" date="2016-08" db="EMBL/GenBank/DDBJ databases">
        <authorList>
            <person name="Holder M.E."/>
            <person name="Ajami N.J."/>
            <person name="Petrosino J.F."/>
        </authorList>
    </citation>
    <scope>NUCLEOTIDE SEQUENCE [LARGE SCALE GENOMIC DNA]</scope>
    <source>
        <strain evidence="9">F0677</strain>
    </source>
</reference>
<keyword evidence="6" id="KW-0812">Transmembrane</keyword>
<evidence type="ECO:0000256" key="4">
    <source>
        <dbReference type="ARBA" id="ARBA00022825"/>
    </source>
</evidence>
<evidence type="ECO:0000313" key="8">
    <source>
        <dbReference type="EMBL" id="AOH38897.1"/>
    </source>
</evidence>
<organism evidence="8 9">
    <name type="scientific">Dialister pneumosintes</name>
    <dbReference type="NCBI Taxonomy" id="39950"/>
    <lineage>
        <taxon>Bacteria</taxon>
        <taxon>Bacillati</taxon>
        <taxon>Bacillota</taxon>
        <taxon>Negativicutes</taxon>
        <taxon>Veillonellales</taxon>
        <taxon>Veillonellaceae</taxon>
        <taxon>Dialister</taxon>
    </lineage>
</organism>
<dbReference type="InterPro" id="IPR001478">
    <property type="entry name" value="PDZ"/>
</dbReference>
<dbReference type="GO" id="GO:0007165">
    <property type="term" value="P:signal transduction"/>
    <property type="evidence" value="ECO:0007669"/>
    <property type="project" value="TreeGrafter"/>
</dbReference>
<dbReference type="CDD" id="cd06782">
    <property type="entry name" value="cpPDZ_CPP-like"/>
    <property type="match status" value="1"/>
</dbReference>
<dbReference type="Pfam" id="PF03572">
    <property type="entry name" value="Peptidase_S41"/>
    <property type="match status" value="1"/>
</dbReference>
<evidence type="ECO:0000256" key="5">
    <source>
        <dbReference type="RuleBase" id="RU004404"/>
    </source>
</evidence>
<evidence type="ECO:0000313" key="9">
    <source>
        <dbReference type="Proteomes" id="UP000094757"/>
    </source>
</evidence>
<protein>
    <recommendedName>
        <fullName evidence="7">PDZ domain-containing protein</fullName>
    </recommendedName>
</protein>
<dbReference type="Pfam" id="PF00595">
    <property type="entry name" value="PDZ"/>
    <property type="match status" value="1"/>
</dbReference>
<evidence type="ECO:0000256" key="3">
    <source>
        <dbReference type="ARBA" id="ARBA00022801"/>
    </source>
</evidence>
<comment type="similarity">
    <text evidence="1 5">Belongs to the peptidase S41A family.</text>
</comment>
<evidence type="ECO:0000259" key="7">
    <source>
        <dbReference type="PROSITE" id="PS50106"/>
    </source>
</evidence>
<dbReference type="SMART" id="SM00228">
    <property type="entry name" value="PDZ"/>
    <property type="match status" value="1"/>
</dbReference>
<name>A0A1B3WD65_9FIRM</name>
<dbReference type="Gene3D" id="3.30.750.44">
    <property type="match status" value="1"/>
</dbReference>
<keyword evidence="2 5" id="KW-0645">Protease</keyword>
<accession>A0A1B3WD65</accession>
<dbReference type="InterPro" id="IPR029045">
    <property type="entry name" value="ClpP/crotonase-like_dom_sf"/>
</dbReference>
<dbReference type="NCBIfam" id="TIGR00225">
    <property type="entry name" value="prc"/>
    <property type="match status" value="1"/>
</dbReference>
<feature type="transmembrane region" description="Helical" evidence="6">
    <location>
        <begin position="12"/>
        <end position="35"/>
    </location>
</feature>
<dbReference type="Pfam" id="PF22694">
    <property type="entry name" value="CtpB_N-like"/>
    <property type="match status" value="1"/>
</dbReference>
<keyword evidence="4 5" id="KW-0720">Serine protease</keyword>
<sequence>MKRIYDTTWKKILLWVISCIIGSITLIGLFLFVFFENPKAFIQFINDYRLVRTHYFRTISDEELFQGAVKGLVQQLEDPYSVYLFGDNYKGFIEQTTGEFGGVGIVIGSNLDNKFLILSVFKKGPAHDAGIESGGELIAVDGESVAGLEPEFVTKKIRGKIGTTVTLSILKDGERKEYTMQRSDIVMPTVSSDFVERDIGYIHIYSFAKHTPEEFAEELDKLKKLGVKKLIIDLRMNPGGTIESVVDVANQILTKGSIVSFESKNGKSHTYTIDGVDTPLPLIVLIDKNSASASEILAGAVQDKKEGLIIGQNSFGKGTVQSIISLDEQSALKISIAQYLTAAGRKIDKVGIKPDIEVEPAGILFNIRNDVVIQRAVHIFNTN</sequence>
<dbReference type="AlphaFoldDB" id="A0A1B3WD65"/>
<proteinExistence type="inferred from homology"/>
<dbReference type="InterPro" id="IPR004447">
    <property type="entry name" value="Peptidase_S41A"/>
</dbReference>
<keyword evidence="6" id="KW-0472">Membrane</keyword>
<dbReference type="InterPro" id="IPR005151">
    <property type="entry name" value="Tail-specific_protease"/>
</dbReference>
<dbReference type="Gene3D" id="2.30.42.10">
    <property type="match status" value="1"/>
</dbReference>
<dbReference type="PANTHER" id="PTHR32060:SF30">
    <property type="entry name" value="CARBOXY-TERMINAL PROCESSING PROTEASE CTPA"/>
    <property type="match status" value="1"/>
</dbReference>
<feature type="domain" description="PDZ" evidence="7">
    <location>
        <begin position="92"/>
        <end position="158"/>
    </location>
</feature>